<dbReference type="EMBL" id="CP028137">
    <property type="protein sequence ID" value="AZZ53760.1"/>
    <property type="molecule type" value="Genomic_DNA"/>
</dbReference>
<name>A0A3Q9UTI3_9MICO</name>
<dbReference type="Gene3D" id="1.50.10.10">
    <property type="match status" value="1"/>
</dbReference>
<feature type="region of interest" description="Disordered" evidence="2">
    <location>
        <begin position="439"/>
        <end position="510"/>
    </location>
</feature>
<evidence type="ECO:0000313" key="4">
    <source>
        <dbReference type="Proteomes" id="UP000285317"/>
    </source>
</evidence>
<accession>A0A3Q9UTI3</accession>
<dbReference type="GO" id="GO:0005975">
    <property type="term" value="P:carbohydrate metabolic process"/>
    <property type="evidence" value="ECO:0007669"/>
    <property type="project" value="InterPro"/>
</dbReference>
<protein>
    <recommendedName>
        <fullName evidence="5">Glycosyl hydrolase family 88</fullName>
    </recommendedName>
</protein>
<dbReference type="PANTHER" id="PTHR33886">
    <property type="entry name" value="UNSATURATED RHAMNOGALACTURONAN HYDROLASE (EUROFUNG)"/>
    <property type="match status" value="1"/>
</dbReference>
<feature type="compositionally biased region" description="Polar residues" evidence="2">
    <location>
        <begin position="485"/>
        <end position="501"/>
    </location>
</feature>
<dbReference type="Gene3D" id="2.60.120.260">
    <property type="entry name" value="Galactose-binding domain-like"/>
    <property type="match status" value="1"/>
</dbReference>
<dbReference type="InterPro" id="IPR012341">
    <property type="entry name" value="6hp_glycosidase-like_sf"/>
</dbReference>
<proteinExistence type="predicted"/>
<dbReference type="InterPro" id="IPR010905">
    <property type="entry name" value="Glyco_hydro_88"/>
</dbReference>
<evidence type="ECO:0000256" key="2">
    <source>
        <dbReference type="SAM" id="MobiDB-lite"/>
    </source>
</evidence>
<organism evidence="3 4">
    <name type="scientific">Rathayibacter festucae DSM 15932</name>
    <dbReference type="NCBI Taxonomy" id="1328866"/>
    <lineage>
        <taxon>Bacteria</taxon>
        <taxon>Bacillati</taxon>
        <taxon>Actinomycetota</taxon>
        <taxon>Actinomycetes</taxon>
        <taxon>Micrococcales</taxon>
        <taxon>Microbacteriaceae</taxon>
        <taxon>Rathayibacter</taxon>
    </lineage>
</organism>
<dbReference type="GO" id="GO:0016787">
    <property type="term" value="F:hydrolase activity"/>
    <property type="evidence" value="ECO:0007669"/>
    <property type="project" value="UniProtKB-KW"/>
</dbReference>
<evidence type="ECO:0008006" key="5">
    <source>
        <dbReference type="Google" id="ProtNLM"/>
    </source>
</evidence>
<dbReference type="SUPFAM" id="SSF48208">
    <property type="entry name" value="Six-hairpin glycosidases"/>
    <property type="match status" value="1"/>
</dbReference>
<reference evidence="3 4" key="1">
    <citation type="submission" date="2018-03" db="EMBL/GenBank/DDBJ databases">
        <title>Bacteriophage NCPPB3778 and a type I-E CRISPR drive the evolution of the US Biological Select Agent, Rathayibacter toxicus.</title>
        <authorList>
            <person name="Davis E.W.II."/>
            <person name="Tabima J.F."/>
            <person name="Weisberg A.J."/>
            <person name="Dantas Lopes L."/>
            <person name="Wiseman M.S."/>
            <person name="Wiseman M.S."/>
            <person name="Pupko T."/>
            <person name="Belcher M.S."/>
            <person name="Sechler A.J."/>
            <person name="Tancos M.A."/>
            <person name="Schroeder B.K."/>
            <person name="Murray T.D."/>
            <person name="Luster D.G."/>
            <person name="Schneider W.L."/>
            <person name="Rogers E."/>
            <person name="Andreote F.D."/>
            <person name="Grunwald N.J."/>
            <person name="Putnam M.L."/>
            <person name="Chang J.H."/>
        </authorList>
    </citation>
    <scope>NUCLEOTIDE SEQUENCE [LARGE SCALE GENOMIC DNA]</scope>
    <source>
        <strain evidence="3 4">DSM 15932</strain>
    </source>
</reference>
<keyword evidence="1" id="KW-0378">Hydrolase</keyword>
<dbReference type="Pfam" id="PF07470">
    <property type="entry name" value="Glyco_hydro_88"/>
    <property type="match status" value="1"/>
</dbReference>
<dbReference type="Proteomes" id="UP000285317">
    <property type="component" value="Chromosome"/>
</dbReference>
<evidence type="ECO:0000313" key="3">
    <source>
        <dbReference type="EMBL" id="AZZ53760.1"/>
    </source>
</evidence>
<dbReference type="AlphaFoldDB" id="A0A3Q9UTI3"/>
<gene>
    <name evidence="3" type="ORF">C1I64_18095</name>
</gene>
<dbReference type="PANTHER" id="PTHR33886:SF8">
    <property type="entry name" value="UNSATURATED RHAMNOGALACTURONAN HYDROLASE (EUROFUNG)"/>
    <property type="match status" value="1"/>
</dbReference>
<dbReference type="InterPro" id="IPR008928">
    <property type="entry name" value="6-hairpin_glycosidase_sf"/>
</dbReference>
<feature type="compositionally biased region" description="Low complexity" evidence="2">
    <location>
        <begin position="439"/>
        <end position="466"/>
    </location>
</feature>
<dbReference type="InterPro" id="IPR052043">
    <property type="entry name" value="PolySaccharide_Degr_Enz"/>
</dbReference>
<evidence type="ECO:0000256" key="1">
    <source>
        <dbReference type="ARBA" id="ARBA00022801"/>
    </source>
</evidence>
<sequence length="606" mass="62589">MQPLTPGVFFSVPLRAPPPGFSPLSAHRPLGAGSGATMSALRAALALVLVPLLTAGAVQAADPPAAALSSEALPSASSILEKTSLAADYYRPILRLAPVSTLAGWSWATFEQGENALYSASGNPAYLADGMTWGGLTSWKVATTGLDPDDLKAGQVYHALNASDPRASLTSMDARMAQGLATLPLDQYDWSDALFMGLPNWASWSKRKNDPAYLAKMDALYEWSRDQGAQSDRCAGRAVPQSGLFDAAEGLWYRDCRYVGVPDAGGNKVFWGRGNGWAMAAMADVIDALPAGDARAVPYQAMLRTMAARVIGLQGSDGLWRSSLLNSSAFPAPETSSTALFAYALAAGISSGTLDRTTYLPAVTRAWQGLTTVSLKPSGFVSGCQSVGFQPAGSYAAATPRTAATATSAGTLIADSPPFCVGALLLAGSAIAALGGGSTPTPTVTPTVTPTATATPTPTATATPTRTPTPTPTPTPGVSGPGRYQETSPALTRSGTWTTLKAASDDGGGSAYSTGATATTTMTFTGTGVQWISRLSPSGGINEVYLDGVRVARIDRYSSTTQYRRTVWTSAVLPAGVHTVSFRATADRNPAAKGRTLLLDAVLITG</sequence>
<dbReference type="KEGG" id="rfs:C1I64_18095"/>